<dbReference type="GO" id="GO:0006351">
    <property type="term" value="P:DNA-templated transcription"/>
    <property type="evidence" value="ECO:0007669"/>
    <property type="project" value="InterPro"/>
</dbReference>
<evidence type="ECO:0000256" key="2">
    <source>
        <dbReference type="SAM" id="MobiDB-lite"/>
    </source>
</evidence>
<sequence length="715" mass="80600">MDVEHARPAKRRHLVVEERQRAVRACVECRRLKEKFDKRAPDFAGSLRDLMDRLRYMGFILKHHFPHLALDIDSLRPEMLELSGNVQLSDSPGIEDENCTIDSVDDTTVHYSGEFSHWNFSMHIKRNIDDLMARSNVPSLDHANRVPDFIRVGEADPGSASISEIVGVFPPRSVATFLIDVFFKHATSFYYFTDRGSLDGILDHIYENRAGLLGTQYVHLESPEKDSRRVNGILSNSKEHKSWELDIGSAFYRQVAKLLSEVIHSGSLLSVQVFLLLGLYCLPLDASGLSYVYFNLAVKVAIQNGMHRRVSRSIFHAKNKEIRRRIWWTAYCMERKIGIYHGRPASINPSDIDADIPQSPDGNNISNDSFDASGLLESIDLTRQAEAFLQEISRLRTCERSEIGTILSRIKLMKTNLRGSWVPPCKEAQSASTANRVEQPISRAKMHSRLECCLLHMFIGRPFILAHRQRRADVIAPQASEASRTKAVESHMQWDFLVQDCIAAAKEVISCCHGLQIGGMGLAKSSYTEYSSCRASLLVLIAYSICYRTNEFSNTLRRGLDAIREMASVGDSARSEVCLLERLESALHRLHVFDPIPTEPKVTAAKDPAEDGYEGFVNWYTRLGVSSNSRTGPSTQHGEVEQGAKAQTRELSQQAGPSIHDPVVTVMPDDTSMDIYPFDFDLLHTDANAAFFTPDFNEIGNSERELFPNLFWMPN</sequence>
<comment type="caution">
    <text evidence="4">The sequence shown here is derived from an EMBL/GenBank/DDBJ whole genome shotgun (WGS) entry which is preliminary data.</text>
</comment>
<dbReference type="SMART" id="SM00906">
    <property type="entry name" value="Fungal_trans"/>
    <property type="match status" value="1"/>
</dbReference>
<dbReference type="EMBL" id="JYNV01000245">
    <property type="protein sequence ID" value="KZM21391.1"/>
    <property type="molecule type" value="Genomic_DNA"/>
</dbReference>
<reference evidence="4 5" key="1">
    <citation type="journal article" date="2016" name="Sci. Rep.">
        <title>Draft genome sequencing and secretome analysis of fungal phytopathogen Ascochyta rabiei provides insight into the necrotrophic effector repertoire.</title>
        <authorList>
            <person name="Verma S."/>
            <person name="Gazara R.K."/>
            <person name="Nizam S."/>
            <person name="Parween S."/>
            <person name="Chattopadhyay D."/>
            <person name="Verma P.K."/>
        </authorList>
    </citation>
    <scope>NUCLEOTIDE SEQUENCE [LARGE SCALE GENOMIC DNA]</scope>
    <source>
        <strain evidence="4 5">ArDII</strain>
    </source>
</reference>
<organism evidence="4 5">
    <name type="scientific">Didymella rabiei</name>
    <name type="common">Chickpea ascochyta blight fungus</name>
    <name type="synonym">Mycosphaerella rabiei</name>
    <dbReference type="NCBI Taxonomy" id="5454"/>
    <lineage>
        <taxon>Eukaryota</taxon>
        <taxon>Fungi</taxon>
        <taxon>Dikarya</taxon>
        <taxon>Ascomycota</taxon>
        <taxon>Pezizomycotina</taxon>
        <taxon>Dothideomycetes</taxon>
        <taxon>Pleosporomycetidae</taxon>
        <taxon>Pleosporales</taxon>
        <taxon>Pleosporineae</taxon>
        <taxon>Didymellaceae</taxon>
        <taxon>Ascochyta</taxon>
    </lineage>
</organism>
<evidence type="ECO:0000313" key="5">
    <source>
        <dbReference type="Proteomes" id="UP000076837"/>
    </source>
</evidence>
<dbReference type="AlphaFoldDB" id="A0A163AU76"/>
<dbReference type="Pfam" id="PF04082">
    <property type="entry name" value="Fungal_trans"/>
    <property type="match status" value="1"/>
</dbReference>
<feature type="compositionally biased region" description="Polar residues" evidence="2">
    <location>
        <begin position="627"/>
        <end position="637"/>
    </location>
</feature>
<evidence type="ECO:0000313" key="4">
    <source>
        <dbReference type="EMBL" id="KZM21391.1"/>
    </source>
</evidence>
<feature type="domain" description="Xylanolytic transcriptional activator regulatory" evidence="3">
    <location>
        <begin position="290"/>
        <end position="363"/>
    </location>
</feature>
<dbReference type="GO" id="GO:0003677">
    <property type="term" value="F:DNA binding"/>
    <property type="evidence" value="ECO:0007669"/>
    <property type="project" value="InterPro"/>
</dbReference>
<dbReference type="Proteomes" id="UP000076837">
    <property type="component" value="Unassembled WGS sequence"/>
</dbReference>
<feature type="region of interest" description="Disordered" evidence="2">
    <location>
        <begin position="627"/>
        <end position="663"/>
    </location>
</feature>
<evidence type="ECO:0000256" key="1">
    <source>
        <dbReference type="ARBA" id="ARBA00023242"/>
    </source>
</evidence>
<dbReference type="InterPro" id="IPR050987">
    <property type="entry name" value="AtrR-like"/>
</dbReference>
<dbReference type="CDD" id="cd12148">
    <property type="entry name" value="fungal_TF_MHR"/>
    <property type="match status" value="1"/>
</dbReference>
<dbReference type="InterPro" id="IPR007219">
    <property type="entry name" value="XnlR_reg_dom"/>
</dbReference>
<accession>A0A163AU76</accession>
<keyword evidence="5" id="KW-1185">Reference proteome</keyword>
<proteinExistence type="predicted"/>
<evidence type="ECO:0000259" key="3">
    <source>
        <dbReference type="SMART" id="SM00906"/>
    </source>
</evidence>
<dbReference type="PANTHER" id="PTHR46910:SF23">
    <property type="entry name" value="THIAMINE REPRESSIBLE GENES REGULATORY PROTEIN THI1"/>
    <property type="match status" value="1"/>
</dbReference>
<name>A0A163AU76_DIDRA</name>
<dbReference type="GO" id="GO:0003700">
    <property type="term" value="F:DNA-binding transcription factor activity"/>
    <property type="evidence" value="ECO:0007669"/>
    <property type="project" value="InterPro"/>
</dbReference>
<gene>
    <name evidence="4" type="ORF">ST47_g7467</name>
</gene>
<protein>
    <submittedName>
        <fullName evidence="4">DNA binding</fullName>
    </submittedName>
</protein>
<dbReference type="GO" id="GO:0008270">
    <property type="term" value="F:zinc ion binding"/>
    <property type="evidence" value="ECO:0007669"/>
    <property type="project" value="InterPro"/>
</dbReference>
<keyword evidence="1" id="KW-0539">Nucleus</keyword>
<dbReference type="PANTHER" id="PTHR46910">
    <property type="entry name" value="TRANSCRIPTION FACTOR PDR1"/>
    <property type="match status" value="1"/>
</dbReference>